<feature type="domain" description="Glycosyltransferase 2-like" evidence="2">
    <location>
        <begin position="10"/>
        <end position="119"/>
    </location>
</feature>
<comment type="caution">
    <text evidence="3">The sequence shown here is derived from an EMBL/GenBank/DDBJ whole genome shotgun (WGS) entry which is preliminary data.</text>
</comment>
<dbReference type="Gene3D" id="3.90.550.10">
    <property type="entry name" value="Spore Coat Polysaccharide Biosynthesis Protein SpsA, Chain A"/>
    <property type="match status" value="1"/>
</dbReference>
<proteinExistence type="predicted"/>
<organism evidence="3 4">
    <name type="scientific">candidate division WWE3 bacterium GW2011_GWF1_42_14</name>
    <dbReference type="NCBI Taxonomy" id="1619138"/>
    <lineage>
        <taxon>Bacteria</taxon>
        <taxon>Katanobacteria</taxon>
    </lineage>
</organism>
<protein>
    <submittedName>
        <fullName evidence="3">Glycosyltransferase</fullName>
    </submittedName>
</protein>
<dbReference type="EMBL" id="LCCU01000002">
    <property type="protein sequence ID" value="KKS39355.1"/>
    <property type="molecule type" value="Genomic_DNA"/>
</dbReference>
<accession>A0A0G0YRU5</accession>
<dbReference type="SUPFAM" id="SSF53448">
    <property type="entry name" value="Nucleotide-diphospho-sugar transferases"/>
    <property type="match status" value="1"/>
</dbReference>
<evidence type="ECO:0000313" key="3">
    <source>
        <dbReference type="EMBL" id="KKS39355.1"/>
    </source>
</evidence>
<keyword evidence="1" id="KW-1133">Transmembrane helix</keyword>
<dbReference type="Pfam" id="PF00535">
    <property type="entry name" value="Glycos_transf_2"/>
    <property type="match status" value="1"/>
</dbReference>
<dbReference type="PANTHER" id="PTHR43179:SF7">
    <property type="entry name" value="RHAMNOSYLTRANSFERASE WBBL"/>
    <property type="match status" value="1"/>
</dbReference>
<evidence type="ECO:0000256" key="1">
    <source>
        <dbReference type="SAM" id="Phobius"/>
    </source>
</evidence>
<reference evidence="3 4" key="1">
    <citation type="journal article" date="2015" name="Nature">
        <title>rRNA introns, odd ribosomes, and small enigmatic genomes across a large radiation of phyla.</title>
        <authorList>
            <person name="Brown C.T."/>
            <person name="Hug L.A."/>
            <person name="Thomas B.C."/>
            <person name="Sharon I."/>
            <person name="Castelle C.J."/>
            <person name="Singh A."/>
            <person name="Wilkins M.J."/>
            <person name="Williams K.H."/>
            <person name="Banfield J.F."/>
        </authorList>
    </citation>
    <scope>NUCLEOTIDE SEQUENCE [LARGE SCALE GENOMIC DNA]</scope>
</reference>
<keyword evidence="3" id="KW-0808">Transferase</keyword>
<dbReference type="GO" id="GO:0016740">
    <property type="term" value="F:transferase activity"/>
    <property type="evidence" value="ECO:0007669"/>
    <property type="project" value="UniProtKB-KW"/>
</dbReference>
<evidence type="ECO:0000259" key="2">
    <source>
        <dbReference type="Pfam" id="PF00535"/>
    </source>
</evidence>
<dbReference type="PANTHER" id="PTHR43179">
    <property type="entry name" value="RHAMNOSYLTRANSFERASE WBBL"/>
    <property type="match status" value="1"/>
</dbReference>
<name>A0A0G0YRU5_UNCKA</name>
<dbReference type="Proteomes" id="UP000033847">
    <property type="component" value="Unassembled WGS sequence"/>
</dbReference>
<gene>
    <name evidence="3" type="ORF">UV00_C0002G0007</name>
</gene>
<dbReference type="AlphaFoldDB" id="A0A0G0YRU5"/>
<dbReference type="InterPro" id="IPR001173">
    <property type="entry name" value="Glyco_trans_2-like"/>
</dbReference>
<keyword evidence="1" id="KW-0812">Transmembrane</keyword>
<sequence length="323" mass="37456">MEFMEHKKVSVLIVNTNTKDVMKLCLENLKDSYENLEVVVADNASSDGSAEMVETEFPWVKLLRLPNYGLAFALNKCLEVATGEYYLYLGTDGFPKEGAIKGLVEYFEAPEHADVGAAAVKLVLRSGIQDMDGHRGFPTPFVSMTHFLGLDKMFPKSKTFAGYFMTYEDLDKEHEIDTCITHFLFVSGKATQKIGKWDEETFFLYGEDIDYCYRIKEAGFKLMYLPQFRAEHWKGVTIGIRKETQDVAMRVPVVKFRDQELTLGKFRVELQKLSTNAMELFYRKHYFKKYPLIVSMFVIATTRILKVYRMNKQRYVNWRKGIK</sequence>
<evidence type="ECO:0000313" key="4">
    <source>
        <dbReference type="Proteomes" id="UP000033847"/>
    </source>
</evidence>
<keyword evidence="1" id="KW-0472">Membrane</keyword>
<feature type="transmembrane region" description="Helical" evidence="1">
    <location>
        <begin position="290"/>
        <end position="308"/>
    </location>
</feature>
<dbReference type="InterPro" id="IPR029044">
    <property type="entry name" value="Nucleotide-diphossugar_trans"/>
</dbReference>